<proteinExistence type="predicted"/>
<dbReference type="EMBL" id="JARIHO010000002">
    <property type="protein sequence ID" value="KAJ7366275.1"/>
    <property type="molecule type" value="Genomic_DNA"/>
</dbReference>
<comment type="caution">
    <text evidence="2">The sequence shown here is derived from an EMBL/GenBank/DDBJ whole genome shotgun (WGS) entry which is preliminary data.</text>
</comment>
<evidence type="ECO:0000256" key="1">
    <source>
        <dbReference type="SAM" id="Phobius"/>
    </source>
</evidence>
<keyword evidence="1" id="KW-0812">Transmembrane</keyword>
<keyword evidence="1" id="KW-1133">Transmembrane helix</keyword>
<evidence type="ECO:0000313" key="3">
    <source>
        <dbReference type="Proteomes" id="UP001218218"/>
    </source>
</evidence>
<dbReference type="AlphaFoldDB" id="A0AAD7F542"/>
<organism evidence="2 3">
    <name type="scientific">Mycena albidolilacea</name>
    <dbReference type="NCBI Taxonomy" id="1033008"/>
    <lineage>
        <taxon>Eukaryota</taxon>
        <taxon>Fungi</taxon>
        <taxon>Dikarya</taxon>
        <taxon>Basidiomycota</taxon>
        <taxon>Agaricomycotina</taxon>
        <taxon>Agaricomycetes</taxon>
        <taxon>Agaricomycetidae</taxon>
        <taxon>Agaricales</taxon>
        <taxon>Marasmiineae</taxon>
        <taxon>Mycenaceae</taxon>
        <taxon>Mycena</taxon>
    </lineage>
</organism>
<gene>
    <name evidence="2" type="ORF">DFH08DRAFT_1071826</name>
</gene>
<name>A0AAD7F542_9AGAR</name>
<keyword evidence="3" id="KW-1185">Reference proteome</keyword>
<protein>
    <submittedName>
        <fullName evidence="2">Uncharacterized protein</fullName>
    </submittedName>
</protein>
<evidence type="ECO:0000313" key="2">
    <source>
        <dbReference type="EMBL" id="KAJ7366275.1"/>
    </source>
</evidence>
<accession>A0AAD7F542</accession>
<feature type="transmembrane region" description="Helical" evidence="1">
    <location>
        <begin position="20"/>
        <end position="38"/>
    </location>
</feature>
<reference evidence="2" key="1">
    <citation type="submission" date="2023-03" db="EMBL/GenBank/DDBJ databases">
        <title>Massive genome expansion in bonnet fungi (Mycena s.s.) driven by repeated elements and novel gene families across ecological guilds.</title>
        <authorList>
            <consortium name="Lawrence Berkeley National Laboratory"/>
            <person name="Harder C.B."/>
            <person name="Miyauchi S."/>
            <person name="Viragh M."/>
            <person name="Kuo A."/>
            <person name="Thoen E."/>
            <person name="Andreopoulos B."/>
            <person name="Lu D."/>
            <person name="Skrede I."/>
            <person name="Drula E."/>
            <person name="Henrissat B."/>
            <person name="Morin E."/>
            <person name="Kohler A."/>
            <person name="Barry K."/>
            <person name="LaButti K."/>
            <person name="Morin E."/>
            <person name="Salamov A."/>
            <person name="Lipzen A."/>
            <person name="Mereny Z."/>
            <person name="Hegedus B."/>
            <person name="Baldrian P."/>
            <person name="Stursova M."/>
            <person name="Weitz H."/>
            <person name="Taylor A."/>
            <person name="Grigoriev I.V."/>
            <person name="Nagy L.G."/>
            <person name="Martin F."/>
            <person name="Kauserud H."/>
        </authorList>
    </citation>
    <scope>NUCLEOTIDE SEQUENCE</scope>
    <source>
        <strain evidence="2">CBHHK002</strain>
    </source>
</reference>
<keyword evidence="1" id="KW-0472">Membrane</keyword>
<sequence length="432" mass="48568">MAPPVGSSALNTLPLVWRRLWFAVLGGSALIILTFYLMHNFLEEPLASESFTNSFESVPNFSDSLRLATLETDPWMPLDLSTCLFGMPAYYAPCAAQKLKNVEYAEELVYPDFEIREPYFAQEEHRTKWRIFTQTAGDFDRASLHLGWMQYKGQSGQNFVFRNVRYTPTFGADSWSPLSCMSSLVETSPIKPSTDADPPDATLPTVLVALSPDSYSFQHFLDRVTHILTQSQHLSGSTSTPYVLTGRGGSKTVDELWSRMGYPEDHVLHGKSKMAAGRLIFSCRAPLIHPWLSLKTLKILGVPRTPPSESITRNKVVYMSRSHGGTANPGRRVVNEEAVLRGITAFLDERDNGEELVMFDPDNFQNITQLFEWFSENVIAVTYAAIIVEPIGLDMEIDVKDVVSLLRQHLGVAGEDPLRKSYAWRSKELGFR</sequence>
<dbReference type="Proteomes" id="UP001218218">
    <property type="component" value="Unassembled WGS sequence"/>
</dbReference>